<feature type="chain" id="PRO_5040418691" description="Sushi domain-containing protein" evidence="8">
    <location>
        <begin position="24"/>
        <end position="1588"/>
    </location>
</feature>
<accession>A0A9Q1EXB1</accession>
<comment type="similarity">
    <text evidence="1">Belongs to the peptidase M43B family.</text>
</comment>
<dbReference type="OrthoDB" id="536211at2759"/>
<dbReference type="PROSITE" id="PS50923">
    <property type="entry name" value="SUSHI"/>
    <property type="match status" value="3"/>
</dbReference>
<keyword evidence="4" id="KW-1015">Disulfide bond</keyword>
<dbReference type="InterPro" id="IPR035976">
    <property type="entry name" value="Sushi/SCR/CCP_sf"/>
</dbReference>
<dbReference type="CDD" id="cd00063">
    <property type="entry name" value="FN3"/>
    <property type="match status" value="1"/>
</dbReference>
<dbReference type="GO" id="GO:0004222">
    <property type="term" value="F:metalloendopeptidase activity"/>
    <property type="evidence" value="ECO:0007669"/>
    <property type="project" value="TreeGrafter"/>
</dbReference>
<evidence type="ECO:0000256" key="2">
    <source>
        <dbReference type="ARBA" id="ARBA00022729"/>
    </source>
</evidence>
<dbReference type="InterPro" id="IPR003961">
    <property type="entry name" value="FN3_dom"/>
</dbReference>
<dbReference type="Pfam" id="PF05572">
    <property type="entry name" value="Peptidase_M43"/>
    <property type="match status" value="1"/>
</dbReference>
<evidence type="ECO:0000256" key="1">
    <source>
        <dbReference type="ARBA" id="ARBA00008721"/>
    </source>
</evidence>
<reference evidence="10" key="1">
    <citation type="journal article" date="2023" name="Science">
        <title>Genome structures resolve the early diversification of teleost fishes.</title>
        <authorList>
            <person name="Parey E."/>
            <person name="Louis A."/>
            <person name="Montfort J."/>
            <person name="Bouchez O."/>
            <person name="Roques C."/>
            <person name="Iampietro C."/>
            <person name="Lluch J."/>
            <person name="Castinel A."/>
            <person name="Donnadieu C."/>
            <person name="Desvignes T."/>
            <person name="Floi Bucao C."/>
            <person name="Jouanno E."/>
            <person name="Wen M."/>
            <person name="Mejri S."/>
            <person name="Dirks R."/>
            <person name="Jansen H."/>
            <person name="Henkel C."/>
            <person name="Chen W.J."/>
            <person name="Zahm M."/>
            <person name="Cabau C."/>
            <person name="Klopp C."/>
            <person name="Thompson A.W."/>
            <person name="Robinson-Rechavi M."/>
            <person name="Braasch I."/>
            <person name="Lecointre G."/>
            <person name="Bobe J."/>
            <person name="Postlethwait J.H."/>
            <person name="Berthelot C."/>
            <person name="Roest Crollius H."/>
            <person name="Guiguen Y."/>
        </authorList>
    </citation>
    <scope>NUCLEOTIDE SEQUENCE</scope>
    <source>
        <strain evidence="10">WJC10195</strain>
    </source>
</reference>
<protein>
    <recommendedName>
        <fullName evidence="9">Sushi domain-containing protein</fullName>
    </recommendedName>
</protein>
<evidence type="ECO:0000313" key="10">
    <source>
        <dbReference type="EMBL" id="KAJ8346816.1"/>
    </source>
</evidence>
<feature type="domain" description="Sushi" evidence="9">
    <location>
        <begin position="1238"/>
        <end position="1299"/>
    </location>
</feature>
<dbReference type="FunFam" id="3.40.390.10:FF:000026">
    <property type="entry name" value="Pappalysin 1"/>
    <property type="match status" value="1"/>
</dbReference>
<dbReference type="InterPro" id="IPR058897">
    <property type="entry name" value="PAPPA_SD_C"/>
</dbReference>
<evidence type="ECO:0000256" key="8">
    <source>
        <dbReference type="SAM" id="SignalP"/>
    </source>
</evidence>
<dbReference type="Proteomes" id="UP001152622">
    <property type="component" value="Chromosome 11"/>
</dbReference>
<dbReference type="GO" id="GO:0005615">
    <property type="term" value="C:extracellular space"/>
    <property type="evidence" value="ECO:0007669"/>
    <property type="project" value="TreeGrafter"/>
</dbReference>
<feature type="region of interest" description="Disordered" evidence="7">
    <location>
        <begin position="715"/>
        <end position="761"/>
    </location>
</feature>
<comment type="caution">
    <text evidence="6">Lacks conserved residue(s) required for the propagation of feature annotation.</text>
</comment>
<proteinExistence type="inferred from homology"/>
<evidence type="ECO:0000256" key="4">
    <source>
        <dbReference type="ARBA" id="ARBA00023157"/>
    </source>
</evidence>
<dbReference type="FunFam" id="2.10.70.10:FF:000057">
    <property type="entry name" value="Pappalysin 1"/>
    <property type="match status" value="1"/>
</dbReference>
<evidence type="ECO:0000256" key="7">
    <source>
        <dbReference type="SAM" id="MobiDB-lite"/>
    </source>
</evidence>
<dbReference type="FunFam" id="2.10.70.10:FF:000068">
    <property type="entry name" value="Pappalysin 1"/>
    <property type="match status" value="1"/>
</dbReference>
<dbReference type="Pfam" id="PF25900">
    <property type="entry name" value="PAPPA"/>
    <property type="match status" value="2"/>
</dbReference>
<dbReference type="PANTHER" id="PTHR46130:SF2">
    <property type="entry name" value="PAPPALYSIN-1"/>
    <property type="match status" value="1"/>
</dbReference>
<dbReference type="Pfam" id="PF00084">
    <property type="entry name" value="Sushi"/>
    <property type="match status" value="4"/>
</dbReference>
<dbReference type="SMART" id="SM00560">
    <property type="entry name" value="LamGL"/>
    <property type="match status" value="1"/>
</dbReference>
<keyword evidence="2 8" id="KW-0732">Signal</keyword>
<dbReference type="SMART" id="SM00032">
    <property type="entry name" value="CCP"/>
    <property type="match status" value="5"/>
</dbReference>
<dbReference type="SMART" id="SM00004">
    <property type="entry name" value="NL"/>
    <property type="match status" value="3"/>
</dbReference>
<dbReference type="SUPFAM" id="SSF49899">
    <property type="entry name" value="Concanavalin A-like lectins/glucanases"/>
    <property type="match status" value="1"/>
</dbReference>
<keyword evidence="5" id="KW-0325">Glycoprotein</keyword>
<evidence type="ECO:0000259" key="9">
    <source>
        <dbReference type="PROSITE" id="PS50923"/>
    </source>
</evidence>
<dbReference type="InterPro" id="IPR006558">
    <property type="entry name" value="LamG-like"/>
</dbReference>
<evidence type="ECO:0000313" key="11">
    <source>
        <dbReference type="Proteomes" id="UP001152622"/>
    </source>
</evidence>
<feature type="signal peptide" evidence="8">
    <location>
        <begin position="1"/>
        <end position="23"/>
    </location>
</feature>
<dbReference type="Gene3D" id="2.10.70.10">
    <property type="entry name" value="Complement Module, domain 1"/>
    <property type="match status" value="4"/>
</dbReference>
<feature type="region of interest" description="Disordered" evidence="7">
    <location>
        <begin position="60"/>
        <end position="80"/>
    </location>
</feature>
<dbReference type="EMBL" id="JAINUF010000011">
    <property type="protein sequence ID" value="KAJ8346816.1"/>
    <property type="molecule type" value="Genomic_DNA"/>
</dbReference>
<evidence type="ECO:0000256" key="6">
    <source>
        <dbReference type="PROSITE-ProRule" id="PRU00302"/>
    </source>
</evidence>
<evidence type="ECO:0000256" key="5">
    <source>
        <dbReference type="ARBA" id="ARBA00023180"/>
    </source>
</evidence>
<dbReference type="InterPro" id="IPR024079">
    <property type="entry name" value="MetalloPept_cat_dom_sf"/>
</dbReference>
<name>A0A9Q1EXB1_SYNKA</name>
<dbReference type="InterPro" id="IPR011936">
    <property type="entry name" value="Myxo_disulph_rpt"/>
</dbReference>
<dbReference type="InterPro" id="IPR000436">
    <property type="entry name" value="Sushi_SCR_CCP_dom"/>
</dbReference>
<evidence type="ECO:0000256" key="3">
    <source>
        <dbReference type="ARBA" id="ARBA00022737"/>
    </source>
</evidence>
<feature type="domain" description="Sushi" evidence="9">
    <location>
        <begin position="1168"/>
        <end position="1237"/>
    </location>
</feature>
<dbReference type="InterPro" id="IPR043543">
    <property type="entry name" value="PAPPA/PAPPA2"/>
</dbReference>
<dbReference type="PANTHER" id="PTHR46130">
    <property type="entry name" value="LAMGL DOMAIN-CONTAINING PROTEIN"/>
    <property type="match status" value="1"/>
</dbReference>
<keyword evidence="11" id="KW-1185">Reference proteome</keyword>
<keyword evidence="6" id="KW-0768">Sushi</keyword>
<dbReference type="GO" id="GO:0006508">
    <property type="term" value="P:proteolysis"/>
    <property type="evidence" value="ECO:0007669"/>
    <property type="project" value="TreeGrafter"/>
</dbReference>
<comment type="caution">
    <text evidence="10">The sequence shown here is derived from an EMBL/GenBank/DDBJ whole genome shotgun (WGS) entry which is preliminary data.</text>
</comment>
<dbReference type="Gene3D" id="2.60.120.200">
    <property type="match status" value="1"/>
</dbReference>
<dbReference type="GO" id="GO:0007166">
    <property type="term" value="P:cell surface receptor signaling pathway"/>
    <property type="evidence" value="ECO:0007669"/>
    <property type="project" value="TreeGrafter"/>
</dbReference>
<dbReference type="InterPro" id="IPR000800">
    <property type="entry name" value="Notch_dom"/>
</dbReference>
<dbReference type="SUPFAM" id="SSF57535">
    <property type="entry name" value="Complement control module/SCR domain"/>
    <property type="match status" value="4"/>
</dbReference>
<dbReference type="FunFam" id="2.10.70.10:FF:000061">
    <property type="entry name" value="Pappalysin 1"/>
    <property type="match status" value="1"/>
</dbReference>
<sequence length="1588" mass="176723">MKLLTSLPWFCLVVFILCYGSECGIVRGKARSKRDLVRIREAKATLPGACATRLPRGKRSLPVMERRSPRQSQAGSSGRQKAVYFTGRGDQLRLKPGVEIPRGNFTLEMWIRPDGGQRSPAIIAGLFDKCFYASSDRGWLLGIRAVSEQGNRDPRFFFSLKTDRAHKATSITANTRYLPSQWSHLAVTYTGQQMKLLVNGAQVGLSREQSGEVFSPLTRKCKVLMVGGNGLSNNYRGAVEGVALWGRALEQREIARTARTRRRPGDPAGLVVHETFENPSRKWLAMKDGVFPKPVPGVPGGSLDTSLDPPACGQTVCDNVEVAASYNRFWEFRKPKTVRYRVVNVHDDAHPRRGRPTVSTKQIDLQHQHLNEAFGPYNITWELSVHNVYNSFLRRRLVLANCDAGKVGDEECDPECNHTLTGFDAGYCRKQKSDCPLEKQGNGACDPQCNWDSHNYDGGDCCNPNVTDVTKTCFNPSSPLRAYLDVKELKDILKLDGSTHLNVFFANSSDEDLAGVATWPWDKEALTHLGGVVLNPSFYGTYGHTHTMIHEIGHSLGLYHVFRGISEIESCNDACLETEPSMETGDLCADTNPTPKYKHCRDPKPGNDTCGQCHFTETPFHNYMSYTDDDCTDSFTLNQVSRMHCYLDLIYQSWQPESKPPPVPLAPRVVEQENEALTLEWFPPITGQFYGREVGSVCEKCTEGRVLLQYASNASSPRACAPSGHWSPREAEGPPDVEQACEPSVRTWSPNAGGGAEQRGVPALPPAGLHAAAGVRPPAGARRTHRLVFCDTPLTLKLDVQEEVYGVQFYTTEQHLEIDATLLTSKPNCPLCQGCEPLRYRLLRQPAFSHAPQGLALPASSRRYVDRDVVPGVEYTYQVVTVSRKAESEPSPVLTHQLGAHYCSDGRIQSVTGEECDDMNAINGDGCSSQCKKEPFFNCVGEPSMCYFYDGDGVCEDFERETSVLDCGLYTPSGFLDQWATSVEASHEERLYCPAEVAVGYPAVTKTCQSRVFDLSDGISQYAWFPCREAELRSWYHQYWLKAYFSHPMVAAAVIIHLAADGTGYIDQTQCNITVQLVDTKEQIHSLGDWRLSCRNNPLVVPVIHDLSASFYHTKAILVLFRSNLVAISGVGLRSFLYFDPITISGCQSNEIYNPMGQSCVHYSCEAIDCQEPMVRNAEVKCSSPGYFNGARCTITCNRGYVLQIHRDDDIIKTQSDSMVTITCADGKWNKQVSCEPVDCGIPDKYHVHPALFHFSEGTTYGKRCTFQCKEPAQLVGSNSTLMCMEDGLWSFPEALCELRCPPPPPVANAALQTKRCNGTGLKVGSLCKYKCQPGYHVAGRPKRRAFKRQCTEDGTWLEGSCQPVTCDPPSPIFHGVYHCTNGFRFDSECWIDCEDTDHSERPQAPCRQGATTNVIRCKKDGTWTGSFQLCPQMKGQCSLPRNLNTNVRLSCKKGYGIGEECELTCKERINNVVILPSNMTTELLKKQHWMNPRKVKSIVCTMGLKWYPPPEDLHCIKACEPFMGDNYCDSVNNRAFCDYDGGDCCHTTVKTKKVVPFPMSCDIRKECACLDPKAQEKSKGNQPHSLG</sequence>
<dbReference type="CDD" id="cd00033">
    <property type="entry name" value="CCP"/>
    <property type="match status" value="3"/>
</dbReference>
<dbReference type="InterPro" id="IPR036116">
    <property type="entry name" value="FN3_sf"/>
</dbReference>
<dbReference type="Gene3D" id="3.40.390.10">
    <property type="entry name" value="Collagenase (Catalytic Domain)"/>
    <property type="match status" value="1"/>
</dbReference>
<dbReference type="Pfam" id="PF13385">
    <property type="entry name" value="Laminin_G_3"/>
    <property type="match status" value="1"/>
</dbReference>
<feature type="compositionally biased region" description="Polar residues" evidence="7">
    <location>
        <begin position="70"/>
        <end position="79"/>
    </location>
</feature>
<dbReference type="InterPro" id="IPR008754">
    <property type="entry name" value="Peptidase_M43"/>
</dbReference>
<feature type="domain" description="Sushi" evidence="9">
    <location>
        <begin position="1300"/>
        <end position="1364"/>
    </location>
</feature>
<gene>
    <name evidence="10" type="ORF">SKAU_G00282170</name>
</gene>
<keyword evidence="3" id="KW-0677">Repeat</keyword>
<dbReference type="SUPFAM" id="SSF49265">
    <property type="entry name" value="Fibronectin type III"/>
    <property type="match status" value="1"/>
</dbReference>
<organism evidence="10 11">
    <name type="scientific">Synaphobranchus kaupii</name>
    <name type="common">Kaup's arrowtooth eel</name>
    <dbReference type="NCBI Taxonomy" id="118154"/>
    <lineage>
        <taxon>Eukaryota</taxon>
        <taxon>Metazoa</taxon>
        <taxon>Chordata</taxon>
        <taxon>Craniata</taxon>
        <taxon>Vertebrata</taxon>
        <taxon>Euteleostomi</taxon>
        <taxon>Actinopterygii</taxon>
        <taxon>Neopterygii</taxon>
        <taxon>Teleostei</taxon>
        <taxon>Anguilliformes</taxon>
        <taxon>Synaphobranchidae</taxon>
        <taxon>Synaphobranchus</taxon>
    </lineage>
</organism>
<dbReference type="CDD" id="cd04275">
    <property type="entry name" value="ZnMc_pappalysin_like"/>
    <property type="match status" value="1"/>
</dbReference>
<dbReference type="InterPro" id="IPR013320">
    <property type="entry name" value="ConA-like_dom_sf"/>
</dbReference>
<dbReference type="NCBIfam" id="TIGR02232">
    <property type="entry name" value="myxo_disulf_rpt"/>
    <property type="match status" value="1"/>
</dbReference>
<dbReference type="SUPFAM" id="SSF55486">
    <property type="entry name" value="Metalloproteases ('zincins'), catalytic domain"/>
    <property type="match status" value="2"/>
</dbReference>